<evidence type="ECO:0000256" key="1">
    <source>
        <dbReference type="SAM" id="MobiDB-lite"/>
    </source>
</evidence>
<accession>A0AAV3Q4X5</accession>
<evidence type="ECO:0000313" key="2">
    <source>
        <dbReference type="EMBL" id="GAA0157503.1"/>
    </source>
</evidence>
<evidence type="ECO:0000313" key="3">
    <source>
        <dbReference type="Proteomes" id="UP001454036"/>
    </source>
</evidence>
<organism evidence="2 3">
    <name type="scientific">Lithospermum erythrorhizon</name>
    <name type="common">Purple gromwell</name>
    <name type="synonym">Lithospermum officinale var. erythrorhizon</name>
    <dbReference type="NCBI Taxonomy" id="34254"/>
    <lineage>
        <taxon>Eukaryota</taxon>
        <taxon>Viridiplantae</taxon>
        <taxon>Streptophyta</taxon>
        <taxon>Embryophyta</taxon>
        <taxon>Tracheophyta</taxon>
        <taxon>Spermatophyta</taxon>
        <taxon>Magnoliopsida</taxon>
        <taxon>eudicotyledons</taxon>
        <taxon>Gunneridae</taxon>
        <taxon>Pentapetalae</taxon>
        <taxon>asterids</taxon>
        <taxon>lamiids</taxon>
        <taxon>Boraginales</taxon>
        <taxon>Boraginaceae</taxon>
        <taxon>Boraginoideae</taxon>
        <taxon>Lithospermeae</taxon>
        <taxon>Lithospermum</taxon>
    </lineage>
</organism>
<comment type="caution">
    <text evidence="2">The sequence shown here is derived from an EMBL/GenBank/DDBJ whole genome shotgun (WGS) entry which is preliminary data.</text>
</comment>
<dbReference type="EMBL" id="BAABME010003120">
    <property type="protein sequence ID" value="GAA0157503.1"/>
    <property type="molecule type" value="Genomic_DNA"/>
</dbReference>
<protein>
    <submittedName>
        <fullName evidence="2">Uncharacterized protein</fullName>
    </submittedName>
</protein>
<name>A0AAV3Q4X5_LITER</name>
<gene>
    <name evidence="2" type="ORF">LIER_14757</name>
</gene>
<reference evidence="2 3" key="1">
    <citation type="submission" date="2024-01" db="EMBL/GenBank/DDBJ databases">
        <title>The complete chloroplast genome sequence of Lithospermum erythrorhizon: insights into the phylogenetic relationship among Boraginaceae species and the maternal lineages of purple gromwells.</title>
        <authorList>
            <person name="Okada T."/>
            <person name="Watanabe K."/>
        </authorList>
    </citation>
    <scope>NUCLEOTIDE SEQUENCE [LARGE SCALE GENOMIC DNA]</scope>
</reference>
<dbReference type="Proteomes" id="UP001454036">
    <property type="component" value="Unassembled WGS sequence"/>
</dbReference>
<feature type="region of interest" description="Disordered" evidence="1">
    <location>
        <begin position="1"/>
        <end position="26"/>
    </location>
</feature>
<keyword evidence="3" id="KW-1185">Reference proteome</keyword>
<proteinExistence type="predicted"/>
<sequence length="89" mass="9951">MTGVLSPKPSLDRAMHDAASASRAMGDGDTLLSQQTQDLHEELAWERLKVRALEKELQELQAQVSTYPCNMAQKDQELRRAQAERDAAN</sequence>
<dbReference type="AlphaFoldDB" id="A0AAV3Q4X5"/>